<organism evidence="3">
    <name type="scientific">Fervidicoccus fontis</name>
    <dbReference type="NCBI Taxonomy" id="683846"/>
    <lineage>
        <taxon>Archaea</taxon>
        <taxon>Thermoproteota</taxon>
        <taxon>Thermoprotei</taxon>
        <taxon>Fervidicoccales</taxon>
        <taxon>Fervidicoccaceae</taxon>
        <taxon>Fervidicoccus</taxon>
    </lineage>
</organism>
<dbReference type="AlphaFoldDB" id="A0A7J3SJQ8"/>
<keyword evidence="1" id="KW-1133">Transmembrane helix</keyword>
<evidence type="ECO:0000259" key="2">
    <source>
        <dbReference type="Pfam" id="PF14258"/>
    </source>
</evidence>
<gene>
    <name evidence="3" type="ORF">ENW83_01505</name>
</gene>
<proteinExistence type="predicted"/>
<dbReference type="InterPro" id="IPR025646">
    <property type="entry name" value="DUF4350"/>
</dbReference>
<dbReference type="Pfam" id="PF14258">
    <property type="entry name" value="DUF4350"/>
    <property type="match status" value="1"/>
</dbReference>
<dbReference type="EMBL" id="DTLS01000042">
    <property type="protein sequence ID" value="HGZ59871.1"/>
    <property type="molecule type" value="Genomic_DNA"/>
</dbReference>
<feature type="transmembrane region" description="Helical" evidence="1">
    <location>
        <begin position="263"/>
        <end position="284"/>
    </location>
</feature>
<keyword evidence="1" id="KW-0812">Transmembrane</keyword>
<feature type="domain" description="DUF4350" evidence="2">
    <location>
        <begin position="57"/>
        <end position="225"/>
    </location>
</feature>
<comment type="caution">
    <text evidence="3">The sequence shown here is derived from an EMBL/GenBank/DDBJ whole genome shotgun (WGS) entry which is preliminary data.</text>
</comment>
<reference evidence="3" key="1">
    <citation type="journal article" date="2020" name="mSystems">
        <title>Genome- and Community-Level Interaction Insights into Carbon Utilization and Element Cycling Functions of Hydrothermarchaeota in Hydrothermal Sediment.</title>
        <authorList>
            <person name="Zhou Z."/>
            <person name="Liu Y."/>
            <person name="Xu W."/>
            <person name="Pan J."/>
            <person name="Luo Z.H."/>
            <person name="Li M."/>
        </authorList>
    </citation>
    <scope>NUCLEOTIDE SEQUENCE [LARGE SCALE GENOMIC DNA]</scope>
    <source>
        <strain evidence="3">SpSt-885</strain>
    </source>
</reference>
<evidence type="ECO:0000256" key="1">
    <source>
        <dbReference type="SAM" id="Phobius"/>
    </source>
</evidence>
<keyword evidence="1" id="KW-0472">Membrane</keyword>
<protein>
    <submittedName>
        <fullName evidence="3">DUF4350 domain-containing protein</fullName>
    </submittedName>
</protein>
<accession>A0A7J3SJQ8</accession>
<evidence type="ECO:0000313" key="3">
    <source>
        <dbReference type="EMBL" id="HGZ59871.1"/>
    </source>
</evidence>
<sequence length="324" mass="35868">MKEYIFLGLLLSVLIIIFIAYEVPSKDDFSPENPLFNGLSQASMLAGMVQENVGSLSSAPPNSTLFIIGPDKSFSNIDANEVKSFLKAGGTVILMDDFGTGNSLLEALDLNVRFDGRLLMDPLFMYRNPALPIVKFSMNGSALNVYFNYATVLDGNLGNRCIGYSSAFSFLDSNENGVKDQDEPFGPFCVAASFDYSLGRLIVISDSSVFINSMLDKGMNEKLLSMLSGNGKAILLVGYWNQSEYTFIRNSLMSSLYALLNTWLLYPFVIVLTILGAASGKIAYISLAKRGKGEDLQNNIQEILKRHPDWDEEALIRLREEMRQ</sequence>
<name>A0A7J3SJQ8_9CREN</name>